<reference evidence="1 2" key="1">
    <citation type="submission" date="2014-06" db="EMBL/GenBank/DDBJ databases">
        <title>Whole Genome Sequences of Three Symbiotic Endozoicomonas Bacteria.</title>
        <authorList>
            <person name="Neave M.J."/>
            <person name="Apprill A."/>
            <person name="Voolstra C.R."/>
        </authorList>
    </citation>
    <scope>NUCLEOTIDE SEQUENCE [LARGE SCALE GENOMIC DNA]</scope>
    <source>
        <strain evidence="1 2">DSM 25634</strain>
    </source>
</reference>
<dbReference type="EMBL" id="JOKH01000001">
    <property type="protein sequence ID" value="KEQ18784.1"/>
    <property type="molecule type" value="Genomic_DNA"/>
</dbReference>
<accession>A0A081NK11</accession>
<comment type="caution">
    <text evidence="1">The sequence shown here is derived from an EMBL/GenBank/DDBJ whole genome shotgun (WGS) entry which is preliminary data.</text>
</comment>
<proteinExistence type="predicted"/>
<sequence length="324" mass="37744">MEFEFMPKPLFLTGVDFWFCQFKVRCFVLLCVVLFTQSSVSQLQVSDEEPVICQKLKPPKNKPEQLVDWLLKNGHRLKHEGCWKSHISLGTRGMEEAAKQSRFLDRARIALNLSSSYFCLGDYDSCRKLAEEASHYAREHKDWKEYITSLYLLSGVSRAQGRKEAVYYAEKGMEELQKHQPDDHYLKAKILYNLGGALSDLEEPDLDRARAAMMESHSLYHGLKNQYEIVRSGLRLARIDYLKGNYISALAVIQSVEVHLERPRSRMLYHYMMAKILHRMKKWGRARTEALESLAWADRLKAKVDEERTRTLLDAIDNKTFVKD</sequence>
<dbReference type="Proteomes" id="UP000028073">
    <property type="component" value="Unassembled WGS sequence"/>
</dbReference>
<protein>
    <submittedName>
        <fullName evidence="1">Uncharacterized protein</fullName>
    </submittedName>
</protein>
<dbReference type="eggNOG" id="COG0457">
    <property type="taxonomic scope" value="Bacteria"/>
</dbReference>
<gene>
    <name evidence="1" type="ORF">GZ78_01470</name>
</gene>
<dbReference type="STRING" id="1137799.GZ78_01470"/>
<keyword evidence="2" id="KW-1185">Reference proteome</keyword>
<evidence type="ECO:0000313" key="1">
    <source>
        <dbReference type="EMBL" id="KEQ18784.1"/>
    </source>
</evidence>
<organism evidence="1 2">
    <name type="scientific">Endozoicomonas numazuensis</name>
    <dbReference type="NCBI Taxonomy" id="1137799"/>
    <lineage>
        <taxon>Bacteria</taxon>
        <taxon>Pseudomonadati</taxon>
        <taxon>Pseudomonadota</taxon>
        <taxon>Gammaproteobacteria</taxon>
        <taxon>Oceanospirillales</taxon>
        <taxon>Endozoicomonadaceae</taxon>
        <taxon>Endozoicomonas</taxon>
    </lineage>
</organism>
<dbReference type="AlphaFoldDB" id="A0A081NK11"/>
<dbReference type="Gene3D" id="1.25.40.10">
    <property type="entry name" value="Tetratricopeptide repeat domain"/>
    <property type="match status" value="1"/>
</dbReference>
<evidence type="ECO:0000313" key="2">
    <source>
        <dbReference type="Proteomes" id="UP000028073"/>
    </source>
</evidence>
<dbReference type="SUPFAM" id="SSF48452">
    <property type="entry name" value="TPR-like"/>
    <property type="match status" value="1"/>
</dbReference>
<dbReference type="InterPro" id="IPR011990">
    <property type="entry name" value="TPR-like_helical_dom_sf"/>
</dbReference>
<name>A0A081NK11_9GAMM</name>